<evidence type="ECO:0000256" key="7">
    <source>
        <dbReference type="ARBA" id="ARBA00022741"/>
    </source>
</evidence>
<dbReference type="Gene3D" id="1.10.1070.11">
    <property type="entry name" value="Phosphatidylinositol 3-/4-kinase, catalytic domain"/>
    <property type="match status" value="1"/>
</dbReference>
<comment type="subcellular location">
    <subcellularLocation>
        <location evidence="1">Nucleus</location>
    </subcellularLocation>
</comment>
<keyword evidence="12" id="KW-0234">DNA repair</keyword>
<dbReference type="GO" id="GO:0005634">
    <property type="term" value="C:nucleus"/>
    <property type="evidence" value="ECO:0007669"/>
    <property type="project" value="UniProtKB-SubCell"/>
</dbReference>
<dbReference type="GO" id="GO:0000077">
    <property type="term" value="P:DNA damage checkpoint signaling"/>
    <property type="evidence" value="ECO:0007669"/>
    <property type="project" value="TreeGrafter"/>
</dbReference>
<dbReference type="GO" id="GO:0004674">
    <property type="term" value="F:protein serine/threonine kinase activity"/>
    <property type="evidence" value="ECO:0007669"/>
    <property type="project" value="UniProtKB-KW"/>
</dbReference>
<organism evidence="23 24">
    <name type="scientific">Maudiozyma saulgeensis</name>
    <dbReference type="NCBI Taxonomy" id="1789683"/>
    <lineage>
        <taxon>Eukaryota</taxon>
        <taxon>Fungi</taxon>
        <taxon>Dikarya</taxon>
        <taxon>Ascomycota</taxon>
        <taxon>Saccharomycotina</taxon>
        <taxon>Saccharomycetes</taxon>
        <taxon>Saccharomycetales</taxon>
        <taxon>Saccharomycetaceae</taxon>
        <taxon>Maudiozyma</taxon>
    </lineage>
</organism>
<dbReference type="PROSITE" id="PS00916">
    <property type="entry name" value="PI3_4_KINASE_2"/>
    <property type="match status" value="1"/>
</dbReference>
<dbReference type="Gene3D" id="3.30.1010.10">
    <property type="entry name" value="Phosphatidylinositol 3-kinase Catalytic Subunit, Chain A, domain 4"/>
    <property type="match status" value="1"/>
</dbReference>
<evidence type="ECO:0000256" key="6">
    <source>
        <dbReference type="ARBA" id="ARBA00022679"/>
    </source>
</evidence>
<evidence type="ECO:0000256" key="16">
    <source>
        <dbReference type="ARBA" id="ARBA00030459"/>
    </source>
</evidence>
<dbReference type="CDD" id="cd00892">
    <property type="entry name" value="PIKKc_ATR"/>
    <property type="match status" value="1"/>
</dbReference>
<evidence type="ECO:0000256" key="9">
    <source>
        <dbReference type="ARBA" id="ARBA00022777"/>
    </source>
</evidence>
<dbReference type="InterPro" id="IPR003152">
    <property type="entry name" value="FATC_dom"/>
</dbReference>
<accession>A0A1X7QX38</accession>
<dbReference type="InterPro" id="IPR003151">
    <property type="entry name" value="PIK-rel_kinase_FAT"/>
</dbReference>
<dbReference type="Pfam" id="PF25385">
    <property type="entry name" value="HEAT_MEC1_N"/>
    <property type="match status" value="1"/>
</dbReference>
<evidence type="ECO:0000256" key="4">
    <source>
        <dbReference type="ARBA" id="ARBA00021345"/>
    </source>
</evidence>
<keyword evidence="6" id="KW-0808">Transferase</keyword>
<dbReference type="PANTHER" id="PTHR11139:SF125">
    <property type="entry name" value="SERINE_THREONINE-PROTEIN KINASE MEC1"/>
    <property type="match status" value="1"/>
</dbReference>
<comment type="catalytic activity">
    <reaction evidence="18">
        <text>L-threonyl-[protein] + ATP = O-phospho-L-threonyl-[protein] + ADP + H(+)</text>
        <dbReference type="Rhea" id="RHEA:46608"/>
        <dbReference type="Rhea" id="RHEA-COMP:11060"/>
        <dbReference type="Rhea" id="RHEA-COMP:11605"/>
        <dbReference type="ChEBI" id="CHEBI:15378"/>
        <dbReference type="ChEBI" id="CHEBI:30013"/>
        <dbReference type="ChEBI" id="CHEBI:30616"/>
        <dbReference type="ChEBI" id="CHEBI:61977"/>
        <dbReference type="ChEBI" id="CHEBI:456216"/>
        <dbReference type="EC" id="2.7.11.1"/>
    </reaction>
</comment>
<dbReference type="Pfam" id="PF02259">
    <property type="entry name" value="FAT"/>
    <property type="match status" value="1"/>
</dbReference>
<dbReference type="SMART" id="SM01343">
    <property type="entry name" value="FATC"/>
    <property type="match status" value="1"/>
</dbReference>
<dbReference type="GO" id="GO:0000723">
    <property type="term" value="P:telomere maintenance"/>
    <property type="evidence" value="ECO:0007669"/>
    <property type="project" value="TreeGrafter"/>
</dbReference>
<dbReference type="GO" id="GO:0005524">
    <property type="term" value="F:ATP binding"/>
    <property type="evidence" value="ECO:0007669"/>
    <property type="project" value="UniProtKB-KW"/>
</dbReference>
<keyword evidence="13" id="KW-0539">Nucleus</keyword>
<feature type="domain" description="FATC" evidence="22">
    <location>
        <begin position="2389"/>
        <end position="2421"/>
    </location>
</feature>
<dbReference type="InterPro" id="IPR011009">
    <property type="entry name" value="Kinase-like_dom_sf"/>
</dbReference>
<dbReference type="InterPro" id="IPR016024">
    <property type="entry name" value="ARM-type_fold"/>
</dbReference>
<keyword evidence="24" id="KW-1185">Reference proteome</keyword>
<evidence type="ECO:0000256" key="13">
    <source>
        <dbReference type="ARBA" id="ARBA00023242"/>
    </source>
</evidence>
<dbReference type="InterPro" id="IPR018936">
    <property type="entry name" value="PI3/4_kinase_CS"/>
</dbReference>
<evidence type="ECO:0000256" key="19">
    <source>
        <dbReference type="ARBA" id="ARBA00048679"/>
    </source>
</evidence>
<dbReference type="SMART" id="SM00146">
    <property type="entry name" value="PI3Kc"/>
    <property type="match status" value="1"/>
</dbReference>
<dbReference type="Pfam" id="PF08064">
    <property type="entry name" value="UME"/>
    <property type="match status" value="1"/>
</dbReference>
<dbReference type="InterPro" id="IPR058681">
    <property type="entry name" value="HEAT_MEC1_N"/>
</dbReference>
<dbReference type="GO" id="GO:0006281">
    <property type="term" value="P:DNA repair"/>
    <property type="evidence" value="ECO:0007669"/>
    <property type="project" value="UniProtKB-KW"/>
</dbReference>
<sequence length="2421" mass="280473">MESRIKYLDELSMVLLRSKASKLKDQNIKPKIPEDGDPNSCELIKFLIKNLLDSQKGEVFKSSTIFSKSMQVLDLVITTTPYLLIHTSLDIVSLDNQKQTIGILALIEIFIEISVLNIDRPDRLWFIRKKLGNWCQLVNEIYGNHFKLIQSKFFETMIDKYEKKLRAVRYGNYPYQYYLRNLQILYVLCYMLNSNHSITKSTFLFEGSNKGTNSWNMKFQKLMRVVLFILESVQVESNTEYIELQLKFISLTVEQLLFNTIPSIRGTPRIISTDQFKFTLGMINQFMKSNIVTLSDDSVTFAKCLLRVYSLCIPRGSSYNLAKQFFELLQNELPLEQWIRDNELHFTSNEDNLEYPSTSITWKSIILVYLDIQRRSVPSESRIFDEHNNIWITNTFPPKFVKYVVQPFTDNSKQLENLRTLILTSYSKLEPTSVLSTEIYELERSLLSSQNKKLKQLFNKISEAITACFTVNNNKKLVTWVRILSRLACYEHCHTDINGLYKWEFCKACEGNSNANIFKDVSPDRPDCTKHSLTYAVIQKNFLSNPNLNDFNEALLTGLLFCLQRIFTHFQPPILIDQSTSKFQPEFELVSKCFKSPNRYLRIIATRLIPLWNITNIHNTNLETTTELIKFLQSQKKEVQSETLTMAWVQLTLTTSGQEFDSVLFKLVLNLATEDYATYLMVGFQIKNMARLLRKTPYQLISPILPDLLRQVGKGVIPMTPFLTRLVNLSGVSLISIFNSFQRYIVPYAVMQQGSDVLGKIAVIMCGNETESINDKKEELLKNNISEIFAVCLVKHRLFSSEIIEKIFTTRVHTFDKSLIYRGLPNFVTLAEITKLYRFSEIKDENATENKNMVLCSLRFLMTDFKKDYCHGSKYKNVNAWTETQESTFQKKMSEDILGIFQVFSVDIHNVEKANSNKDDIERKSNYYEKLRVIHGVSFLIEECRQDVIIAALPQINICLQIALEIEEVRYSALRCWLLLVKKLPDDQLSTVIDGWIVFILQKWNVFSVQQQTLVYKILDYLITDKIDLMFENNPYIVFALKEKTELKLLDRGTSFARRVGKSRGIQDLMPIFVNNLSSNNRYMIKQTLEDIKLFLKRKQNGNNIQIFSMDNNKSNISLLLNALLKTAHRFRTLNPTVSRTCSECISMIGVLDSTKHDNAMTISSEQTYDFGDRSQTIKFLIWVLNDFLVPSFWDSENPNKQLFVALVMQKSLDYCGLSSRFWDINKKDSYQEEFRLWSKFNKTAQATLSPLLSSLYFSSSTKSYVDLNYPYFDIKMSYQKWVTSLTLDLITVSTDEQHPLHIFASLMRWDDGSFSNFILPYIVMDILINAGENKKCENLVTNLSLEFSHIFKLDSHDLNHLQIDSRKMCYAAIFRVLEYCRKWVTQYKFSYSQLHGTYIITDQKITILLQRIDKFLSSVPLSLLAKGSIEANSYERSVLYLEQCYRQHDTNETTSEVLLKDMQQSYEEIGDIDSIDGMLKTFPSHDFHSKIEELRYSDNWSIAQDCFSALSTFDNPQATTRMLKSMHDHQLYSKLLSNVSSINPSNKSFFELMTNDCYNYGLKASNLLGNINSLNFWIKKVENLGNISDPSILFQYNMAKALSYIGSGNVNMTSNYIGRCYQVIGTHFTTSAATSTLVEKQKLLTKLHGLYDVNLLASDNNEIQYRQNTKLLNSRMERVGAEFSTNHYLLSIRKSFNLLRNPEHDREDLVETFYKITTLARNNSRLDIAIDALMNCLHYGHPHAELEFAEVLWKQGENDRALKLVKEIHKKNQNNRQISKHDRAKVLLKYTEWLDLSNNSSSDLIIKQYKTVLKLDSTWYKPYYSFGLYYSKFLEKKKADGFIPDGKLESQSIAFFLKAFERNTIQARENLPKVVTFWLDTAERSQTPHLTEAEKVILGSMNKSNSKDPRDYMEKFLANRMTVLKRTTDDICTHINEAIDKCPTYIWYSVLTQLLSRLLHAHSKTANLIRKILLKLTIEYPTHILWYISVLQNSTINERVQCGTQILEAYLSQSPTSKKLISNVQKLTRSLTRVSMKKAPDNETRAGRSLQNDFKFDMKMAPSDMTVPARVNLETISPISAESMPTYKPFRNDVTIAQFGSGYKVFTSLKKPKKINIIGSDGKIYGLMCKMEDVRQDNQYMQFATTMDFLLKKEVESTKRDLGITTYSVLSLTEECGILEFIPNVVTLRSIFTTQYQIREIKYSMRTFHDQWTHCSDSQKEAFFKEQIRKFPPVLHEWFLQTFPDPINWYNARNIYSRSYAVMSMLGYILGLGDRHCENILLDTETGKVLHVDFDCLFDKGKTLPCPEIVPFRLTQNVHDALGIIGTEGTFKKSSEVTLSLVRHNEIALMNVIETIVYDRDVAHQAELQEALKILQNKIRGIDPRDGLILSVAGQVDTLICEARSTESLSKMYIGWLPFW</sequence>
<evidence type="ECO:0000256" key="11">
    <source>
        <dbReference type="ARBA" id="ARBA00022853"/>
    </source>
</evidence>
<evidence type="ECO:0000256" key="14">
    <source>
        <dbReference type="ARBA" id="ARBA00023254"/>
    </source>
</evidence>
<dbReference type="STRING" id="1789683.A0A1X7QX38"/>
<feature type="domain" description="FAT" evidence="21">
    <location>
        <begin position="1424"/>
        <end position="1995"/>
    </location>
</feature>
<dbReference type="InterPro" id="IPR012993">
    <property type="entry name" value="UME"/>
</dbReference>
<dbReference type="PROSITE" id="PS51189">
    <property type="entry name" value="FAT"/>
    <property type="match status" value="1"/>
</dbReference>
<dbReference type="SMART" id="SM00802">
    <property type="entry name" value="UME"/>
    <property type="match status" value="1"/>
</dbReference>
<dbReference type="Pfam" id="PF02260">
    <property type="entry name" value="FATC"/>
    <property type="match status" value="1"/>
</dbReference>
<name>A0A1X7QX38_9SACH</name>
<evidence type="ECO:0000256" key="12">
    <source>
        <dbReference type="ARBA" id="ARBA00023204"/>
    </source>
</evidence>
<keyword evidence="14" id="KW-0469">Meiosis</keyword>
<dbReference type="PROSITE" id="PS00915">
    <property type="entry name" value="PI3_4_KINASE_1"/>
    <property type="match status" value="1"/>
</dbReference>
<gene>
    <name evidence="23" type="ORF">KASA_0Q03916G</name>
</gene>
<evidence type="ECO:0000259" key="20">
    <source>
        <dbReference type="PROSITE" id="PS50290"/>
    </source>
</evidence>
<dbReference type="SUPFAM" id="SSF56112">
    <property type="entry name" value="Protein kinase-like (PK-like)"/>
    <property type="match status" value="1"/>
</dbReference>
<evidence type="ECO:0000256" key="8">
    <source>
        <dbReference type="ARBA" id="ARBA00022763"/>
    </source>
</evidence>
<keyword evidence="7" id="KW-0547">Nucleotide-binding</keyword>
<dbReference type="GO" id="GO:0006325">
    <property type="term" value="P:chromatin organization"/>
    <property type="evidence" value="ECO:0007669"/>
    <property type="project" value="UniProtKB-KW"/>
</dbReference>
<evidence type="ECO:0000256" key="10">
    <source>
        <dbReference type="ARBA" id="ARBA00022840"/>
    </source>
</evidence>
<keyword evidence="8" id="KW-0227">DNA damage</keyword>
<dbReference type="Pfam" id="PF25030">
    <property type="entry name" value="M-HEAT_ATR"/>
    <property type="match status" value="1"/>
</dbReference>
<evidence type="ECO:0000256" key="17">
    <source>
        <dbReference type="ARBA" id="ARBA00033001"/>
    </source>
</evidence>
<evidence type="ECO:0000259" key="22">
    <source>
        <dbReference type="PROSITE" id="PS51190"/>
    </source>
</evidence>
<dbReference type="EC" id="2.7.11.1" evidence="3"/>
<dbReference type="OrthoDB" id="381190at2759"/>
<dbReference type="SUPFAM" id="SSF48371">
    <property type="entry name" value="ARM repeat"/>
    <property type="match status" value="1"/>
</dbReference>
<feature type="domain" description="PI3K/PI4K catalytic" evidence="20">
    <location>
        <begin position="2100"/>
        <end position="2405"/>
    </location>
</feature>
<protein>
    <recommendedName>
        <fullName evidence="4">Serine/threonine-protein kinase MEC1</fullName>
        <ecNumber evidence="3">2.7.11.1</ecNumber>
    </recommendedName>
    <alternativeName>
        <fullName evidence="17">ATR homolog</fullName>
    </alternativeName>
    <alternativeName>
        <fullName evidence="16">DNA-damage checkpoint kinase MEC1</fullName>
    </alternativeName>
    <alternativeName>
        <fullName evidence="15">Mitosis entry checkpoint protein 1</fullName>
    </alternativeName>
</protein>
<evidence type="ECO:0000259" key="21">
    <source>
        <dbReference type="PROSITE" id="PS51189"/>
    </source>
</evidence>
<comment type="similarity">
    <text evidence="2">Belongs to the PI3/PI4-kinase family. ATM subfamily.</text>
</comment>
<evidence type="ECO:0000256" key="18">
    <source>
        <dbReference type="ARBA" id="ARBA00047899"/>
    </source>
</evidence>
<evidence type="ECO:0000256" key="5">
    <source>
        <dbReference type="ARBA" id="ARBA00022527"/>
    </source>
</evidence>
<dbReference type="Pfam" id="PF00454">
    <property type="entry name" value="PI3_PI4_kinase"/>
    <property type="match status" value="1"/>
</dbReference>
<keyword evidence="5" id="KW-0723">Serine/threonine-protein kinase</keyword>
<evidence type="ECO:0000313" key="23">
    <source>
        <dbReference type="EMBL" id="SMN17993.1"/>
    </source>
</evidence>
<dbReference type="PROSITE" id="PS50290">
    <property type="entry name" value="PI3_4_KINASE_3"/>
    <property type="match status" value="1"/>
</dbReference>
<evidence type="ECO:0000313" key="24">
    <source>
        <dbReference type="Proteomes" id="UP000196158"/>
    </source>
</evidence>
<reference evidence="23 24" key="1">
    <citation type="submission" date="2017-04" db="EMBL/GenBank/DDBJ databases">
        <authorList>
            <person name="Afonso C.L."/>
            <person name="Miller P.J."/>
            <person name="Scott M.A."/>
            <person name="Spackman E."/>
            <person name="Goraichik I."/>
            <person name="Dimitrov K.M."/>
            <person name="Suarez D.L."/>
            <person name="Swayne D.E."/>
        </authorList>
    </citation>
    <scope>NUCLEOTIDE SEQUENCE [LARGE SCALE GENOMIC DNA]</scope>
</reference>
<evidence type="ECO:0000256" key="15">
    <source>
        <dbReference type="ARBA" id="ARBA00029679"/>
    </source>
</evidence>
<dbReference type="EMBL" id="FXLY01000002">
    <property type="protein sequence ID" value="SMN17993.1"/>
    <property type="molecule type" value="Genomic_DNA"/>
</dbReference>
<dbReference type="PANTHER" id="PTHR11139">
    <property type="entry name" value="ATAXIA TELANGIECTASIA MUTATED ATM -RELATED"/>
    <property type="match status" value="1"/>
</dbReference>
<keyword evidence="11" id="KW-0156">Chromatin regulator</keyword>
<dbReference type="Proteomes" id="UP000196158">
    <property type="component" value="Unassembled WGS sequence"/>
</dbReference>
<dbReference type="PROSITE" id="PS51190">
    <property type="entry name" value="FATC"/>
    <property type="match status" value="1"/>
</dbReference>
<dbReference type="GO" id="GO:0051321">
    <property type="term" value="P:meiotic cell cycle"/>
    <property type="evidence" value="ECO:0007669"/>
    <property type="project" value="UniProtKB-KW"/>
</dbReference>
<dbReference type="InterPro" id="IPR057564">
    <property type="entry name" value="HEAT_ATR"/>
</dbReference>
<proteinExistence type="inferred from homology"/>
<keyword evidence="10" id="KW-0067">ATP-binding</keyword>
<evidence type="ECO:0000256" key="3">
    <source>
        <dbReference type="ARBA" id="ARBA00012513"/>
    </source>
</evidence>
<dbReference type="InterPro" id="IPR014009">
    <property type="entry name" value="PIK_FAT"/>
</dbReference>
<evidence type="ECO:0000256" key="2">
    <source>
        <dbReference type="ARBA" id="ARBA00010769"/>
    </source>
</evidence>
<dbReference type="Pfam" id="PF23593">
    <property type="entry name" value="HEAT_ATR"/>
    <property type="match status" value="1"/>
</dbReference>
<dbReference type="InterPro" id="IPR050517">
    <property type="entry name" value="DDR_Repair_Kinase"/>
</dbReference>
<dbReference type="InterPro" id="IPR036940">
    <property type="entry name" value="PI3/4_kinase_cat_sf"/>
</dbReference>
<keyword evidence="9 23" id="KW-0418">Kinase</keyword>
<comment type="catalytic activity">
    <reaction evidence="19">
        <text>L-seryl-[protein] + ATP = O-phospho-L-seryl-[protein] + ADP + H(+)</text>
        <dbReference type="Rhea" id="RHEA:17989"/>
        <dbReference type="Rhea" id="RHEA-COMP:9863"/>
        <dbReference type="Rhea" id="RHEA-COMP:11604"/>
        <dbReference type="ChEBI" id="CHEBI:15378"/>
        <dbReference type="ChEBI" id="CHEBI:29999"/>
        <dbReference type="ChEBI" id="CHEBI:30616"/>
        <dbReference type="ChEBI" id="CHEBI:83421"/>
        <dbReference type="ChEBI" id="CHEBI:456216"/>
        <dbReference type="EC" id="2.7.11.1"/>
    </reaction>
</comment>
<dbReference type="InterPro" id="IPR000403">
    <property type="entry name" value="PI3/4_kinase_cat_dom"/>
</dbReference>
<dbReference type="FunFam" id="1.10.1070.11:FF:000033">
    <property type="entry name" value="Serine/threonine-protein kinase MEC1"/>
    <property type="match status" value="1"/>
</dbReference>
<dbReference type="GO" id="GO:0005694">
    <property type="term" value="C:chromosome"/>
    <property type="evidence" value="ECO:0007669"/>
    <property type="project" value="TreeGrafter"/>
</dbReference>
<evidence type="ECO:0000256" key="1">
    <source>
        <dbReference type="ARBA" id="ARBA00004123"/>
    </source>
</evidence>
<dbReference type="InterPro" id="IPR056802">
    <property type="entry name" value="ATR-like_M-HEAT"/>
</dbReference>